<gene>
    <name evidence="14" type="ORF">GCM10011495_22310</name>
</gene>
<evidence type="ECO:0000259" key="13">
    <source>
        <dbReference type="PROSITE" id="PS50885"/>
    </source>
</evidence>
<reference evidence="15" key="1">
    <citation type="journal article" date="2019" name="Int. J. Syst. Evol. Microbiol.">
        <title>The Global Catalogue of Microorganisms (GCM) 10K type strain sequencing project: providing services to taxonomists for standard genome sequencing and annotation.</title>
        <authorList>
            <consortium name="The Broad Institute Genomics Platform"/>
            <consortium name="The Broad Institute Genome Sequencing Center for Infectious Disease"/>
            <person name="Wu L."/>
            <person name="Ma J."/>
        </authorList>
    </citation>
    <scope>NUCLEOTIDE SEQUENCE [LARGE SCALE GENOMIC DNA]</scope>
    <source>
        <strain evidence="15">CGMCC 1.14966</strain>
    </source>
</reference>
<evidence type="ECO:0000259" key="12">
    <source>
        <dbReference type="PROSITE" id="PS50109"/>
    </source>
</evidence>
<keyword evidence="10 11" id="KW-0472">Membrane</keyword>
<dbReference type="SMART" id="SM00388">
    <property type="entry name" value="HisKA"/>
    <property type="match status" value="1"/>
</dbReference>
<dbReference type="Pfam" id="PF00512">
    <property type="entry name" value="HisKA"/>
    <property type="match status" value="1"/>
</dbReference>
<feature type="domain" description="Histidine kinase" evidence="12">
    <location>
        <begin position="245"/>
        <end position="460"/>
    </location>
</feature>
<dbReference type="Gene3D" id="1.10.287.130">
    <property type="match status" value="1"/>
</dbReference>
<evidence type="ECO:0000256" key="6">
    <source>
        <dbReference type="ARBA" id="ARBA00022692"/>
    </source>
</evidence>
<protein>
    <recommendedName>
        <fullName evidence="3">histidine kinase</fullName>
        <ecNumber evidence="3">2.7.13.3</ecNumber>
    </recommendedName>
</protein>
<dbReference type="GO" id="GO:0016301">
    <property type="term" value="F:kinase activity"/>
    <property type="evidence" value="ECO:0007669"/>
    <property type="project" value="UniProtKB-KW"/>
</dbReference>
<dbReference type="InterPro" id="IPR003660">
    <property type="entry name" value="HAMP_dom"/>
</dbReference>
<dbReference type="InterPro" id="IPR004358">
    <property type="entry name" value="Sig_transdc_His_kin-like_C"/>
</dbReference>
<evidence type="ECO:0000256" key="4">
    <source>
        <dbReference type="ARBA" id="ARBA00022553"/>
    </source>
</evidence>
<dbReference type="Pfam" id="PF00672">
    <property type="entry name" value="HAMP"/>
    <property type="match status" value="1"/>
</dbReference>
<evidence type="ECO:0000256" key="3">
    <source>
        <dbReference type="ARBA" id="ARBA00012438"/>
    </source>
</evidence>
<dbReference type="Proteomes" id="UP000637774">
    <property type="component" value="Unassembled WGS sequence"/>
</dbReference>
<evidence type="ECO:0000256" key="5">
    <source>
        <dbReference type="ARBA" id="ARBA00022679"/>
    </source>
</evidence>
<feature type="transmembrane region" description="Helical" evidence="11">
    <location>
        <begin position="162"/>
        <end position="183"/>
    </location>
</feature>
<dbReference type="InterPro" id="IPR036097">
    <property type="entry name" value="HisK_dim/P_sf"/>
</dbReference>
<dbReference type="PROSITE" id="PS50109">
    <property type="entry name" value="HIS_KIN"/>
    <property type="match status" value="1"/>
</dbReference>
<dbReference type="CDD" id="cd06225">
    <property type="entry name" value="HAMP"/>
    <property type="match status" value="1"/>
</dbReference>
<name>A0ABQ2A7W6_9BACT</name>
<dbReference type="InterPro" id="IPR003594">
    <property type="entry name" value="HATPase_dom"/>
</dbReference>
<dbReference type="SMART" id="SM00387">
    <property type="entry name" value="HATPase_c"/>
    <property type="match status" value="1"/>
</dbReference>
<dbReference type="EC" id="2.7.13.3" evidence="3"/>
<dbReference type="Gene3D" id="3.30.565.10">
    <property type="entry name" value="Histidine kinase-like ATPase, C-terminal domain"/>
    <property type="match status" value="1"/>
</dbReference>
<feature type="domain" description="HAMP" evidence="13">
    <location>
        <begin position="184"/>
        <end position="237"/>
    </location>
</feature>
<dbReference type="InterPro" id="IPR036890">
    <property type="entry name" value="HATPase_C_sf"/>
</dbReference>
<dbReference type="SUPFAM" id="SSF158472">
    <property type="entry name" value="HAMP domain-like"/>
    <property type="match status" value="1"/>
</dbReference>
<evidence type="ECO:0000256" key="11">
    <source>
        <dbReference type="SAM" id="Phobius"/>
    </source>
</evidence>
<keyword evidence="6 11" id="KW-0812">Transmembrane</keyword>
<dbReference type="InterPro" id="IPR005467">
    <property type="entry name" value="His_kinase_dom"/>
</dbReference>
<dbReference type="SUPFAM" id="SSF55874">
    <property type="entry name" value="ATPase domain of HSP90 chaperone/DNA topoisomerase II/histidine kinase"/>
    <property type="match status" value="1"/>
</dbReference>
<dbReference type="InterPro" id="IPR003661">
    <property type="entry name" value="HisK_dim/P_dom"/>
</dbReference>
<dbReference type="CDD" id="cd00082">
    <property type="entry name" value="HisKA"/>
    <property type="match status" value="1"/>
</dbReference>
<keyword evidence="7 14" id="KW-0418">Kinase</keyword>
<dbReference type="Pfam" id="PF02518">
    <property type="entry name" value="HATPase_c"/>
    <property type="match status" value="1"/>
</dbReference>
<accession>A0ABQ2A7W6</accession>
<proteinExistence type="predicted"/>
<sequence length="460" mass="49720">MLIRNKLILRFTLLVLAIQLSFSAFVYYFHAAARQQRFSHRLAGKAIMTARLNLGAAASPVDSNAAPARAFRRRDLLTIEQEEISIYAPDNRLLYVSDDTVSQTENLRQLALGPAAGGVPVRFLSGPLEAVALTYGPAGRTYRLFAAGYDELGRAQLASLRLILLAGNVGALVLIILAGWYFADESLKPIARVVKQVKRITARDLSRRVDEGNGTDEIAQLAITFNRMLGGVEQAFEAQKSFVGHASHELRTPLTAALGTLQTGHAYDQNLAEAKDSMASAVEDLRHLVALTNGLLALAQADEAGFRRETVRLDECLTQALAQCQARYPGRTLQLRFGEVPDRLDTPFAVTGNAQLLTNALLNLLDNACKYSRANVVVVLGYRDPVTVAVAVADTGIGIEPAELARVTEPLYRAGNGRQEAGYGIGLAVTQKIAQRHGGELHLESAVGRGTTATLHLMAV</sequence>
<dbReference type="PANTHER" id="PTHR45436">
    <property type="entry name" value="SENSOR HISTIDINE KINASE YKOH"/>
    <property type="match status" value="1"/>
</dbReference>
<comment type="subcellular location">
    <subcellularLocation>
        <location evidence="2">Membrane</location>
    </subcellularLocation>
</comment>
<evidence type="ECO:0000313" key="14">
    <source>
        <dbReference type="EMBL" id="GGH86225.1"/>
    </source>
</evidence>
<dbReference type="PANTHER" id="PTHR45436:SF5">
    <property type="entry name" value="SENSOR HISTIDINE KINASE TRCS"/>
    <property type="match status" value="1"/>
</dbReference>
<evidence type="ECO:0000256" key="10">
    <source>
        <dbReference type="ARBA" id="ARBA00023136"/>
    </source>
</evidence>
<evidence type="ECO:0000256" key="9">
    <source>
        <dbReference type="ARBA" id="ARBA00023012"/>
    </source>
</evidence>
<dbReference type="EMBL" id="BMGY01000018">
    <property type="protein sequence ID" value="GGH86225.1"/>
    <property type="molecule type" value="Genomic_DNA"/>
</dbReference>
<dbReference type="PRINTS" id="PR00344">
    <property type="entry name" value="BCTRLSENSOR"/>
</dbReference>
<keyword evidence="8 11" id="KW-1133">Transmembrane helix</keyword>
<evidence type="ECO:0000313" key="15">
    <source>
        <dbReference type="Proteomes" id="UP000637774"/>
    </source>
</evidence>
<comment type="caution">
    <text evidence="14">The sequence shown here is derived from an EMBL/GenBank/DDBJ whole genome shotgun (WGS) entry which is preliminary data.</text>
</comment>
<dbReference type="SUPFAM" id="SSF47384">
    <property type="entry name" value="Homodimeric domain of signal transducing histidine kinase"/>
    <property type="match status" value="1"/>
</dbReference>
<dbReference type="RefSeq" id="WP_188562146.1">
    <property type="nucleotide sequence ID" value="NZ_BMGY01000018.1"/>
</dbReference>
<evidence type="ECO:0000256" key="8">
    <source>
        <dbReference type="ARBA" id="ARBA00022989"/>
    </source>
</evidence>
<keyword evidence="15" id="KW-1185">Reference proteome</keyword>
<dbReference type="PROSITE" id="PS50885">
    <property type="entry name" value="HAMP"/>
    <property type="match status" value="1"/>
</dbReference>
<feature type="transmembrane region" description="Helical" evidence="11">
    <location>
        <begin position="7"/>
        <end position="29"/>
    </location>
</feature>
<evidence type="ECO:0000256" key="2">
    <source>
        <dbReference type="ARBA" id="ARBA00004370"/>
    </source>
</evidence>
<keyword evidence="5" id="KW-0808">Transferase</keyword>
<dbReference type="InterPro" id="IPR050428">
    <property type="entry name" value="TCS_sensor_his_kinase"/>
</dbReference>
<organism evidence="14 15">
    <name type="scientific">Hymenobacter frigidus</name>
    <dbReference type="NCBI Taxonomy" id="1524095"/>
    <lineage>
        <taxon>Bacteria</taxon>
        <taxon>Pseudomonadati</taxon>
        <taxon>Bacteroidota</taxon>
        <taxon>Cytophagia</taxon>
        <taxon>Cytophagales</taxon>
        <taxon>Hymenobacteraceae</taxon>
        <taxon>Hymenobacter</taxon>
    </lineage>
</organism>
<evidence type="ECO:0000256" key="1">
    <source>
        <dbReference type="ARBA" id="ARBA00000085"/>
    </source>
</evidence>
<keyword evidence="9" id="KW-0902">Two-component regulatory system</keyword>
<evidence type="ECO:0000256" key="7">
    <source>
        <dbReference type="ARBA" id="ARBA00022777"/>
    </source>
</evidence>
<dbReference type="Gene3D" id="6.10.340.10">
    <property type="match status" value="1"/>
</dbReference>
<comment type="catalytic activity">
    <reaction evidence="1">
        <text>ATP + protein L-histidine = ADP + protein N-phospho-L-histidine.</text>
        <dbReference type="EC" id="2.7.13.3"/>
    </reaction>
</comment>
<dbReference type="SMART" id="SM00304">
    <property type="entry name" value="HAMP"/>
    <property type="match status" value="1"/>
</dbReference>
<keyword evidence="4" id="KW-0597">Phosphoprotein</keyword>